<dbReference type="KEGG" id="omr:OXIME_001007"/>
<dbReference type="RefSeq" id="WP_393970774.1">
    <property type="nucleotide sequence ID" value="NZ_CP133772.1"/>
</dbReference>
<dbReference type="GeneID" id="95967743"/>
<accession>A0AAX4NHU5</accession>
<evidence type="ECO:0000256" key="2">
    <source>
        <dbReference type="ARBA" id="ARBA00022982"/>
    </source>
</evidence>
<feature type="domain" description="Thioredoxin" evidence="5">
    <location>
        <begin position="15"/>
        <end position="136"/>
    </location>
</feature>
<keyword evidence="7" id="KW-1185">Reference proteome</keyword>
<protein>
    <submittedName>
        <fullName evidence="6">Thioredoxin</fullName>
    </submittedName>
</protein>
<keyword evidence="3" id="KW-1015">Disulfide bond</keyword>
<dbReference type="Proteomes" id="UP001451606">
    <property type="component" value="Chromosome"/>
</dbReference>
<reference evidence="6 7" key="1">
    <citation type="submission" date="2023-09" db="EMBL/GenBank/DDBJ databases">
        <authorList>
            <person name="Golyshina O.V."/>
            <person name="Lunev E.A."/>
            <person name="Bargiela R."/>
            <person name="Gaines M.C."/>
            <person name="Daum B."/>
            <person name="Bale N.J."/>
            <person name="Koenen M."/>
            <person name="Sinninghe Damst J.S."/>
            <person name="Yakimov M."/>
            <person name="Golyshin P.N."/>
        </authorList>
    </citation>
    <scope>NUCLEOTIDE SEQUENCE [LARGE SCALE GENOMIC DNA]</scope>
    <source>
        <strain evidence="6 7">M1</strain>
    </source>
</reference>
<dbReference type="PROSITE" id="PS51352">
    <property type="entry name" value="THIOREDOXIN_2"/>
    <property type="match status" value="1"/>
</dbReference>
<keyword evidence="4" id="KW-0676">Redox-active center</keyword>
<dbReference type="AlphaFoldDB" id="A0AAX4NHU5"/>
<dbReference type="GO" id="GO:0005737">
    <property type="term" value="C:cytoplasm"/>
    <property type="evidence" value="ECO:0007669"/>
    <property type="project" value="TreeGrafter"/>
</dbReference>
<keyword evidence="2" id="KW-0249">Electron transport</keyword>
<dbReference type="PANTHER" id="PTHR45663">
    <property type="entry name" value="GEO12009P1"/>
    <property type="match status" value="1"/>
</dbReference>
<dbReference type="PROSITE" id="PS00194">
    <property type="entry name" value="THIOREDOXIN_1"/>
    <property type="match status" value="1"/>
</dbReference>
<dbReference type="EMBL" id="CP133772">
    <property type="protein sequence ID" value="WYY00437.1"/>
    <property type="molecule type" value="Genomic_DNA"/>
</dbReference>
<dbReference type="Gene3D" id="3.40.30.10">
    <property type="entry name" value="Glutaredoxin"/>
    <property type="match status" value="1"/>
</dbReference>
<dbReference type="CDD" id="cd02947">
    <property type="entry name" value="TRX_family"/>
    <property type="match status" value="1"/>
</dbReference>
<dbReference type="GO" id="GO:0015035">
    <property type="term" value="F:protein-disulfide reductase activity"/>
    <property type="evidence" value="ECO:0007669"/>
    <property type="project" value="InterPro"/>
</dbReference>
<dbReference type="NCBIfam" id="TIGR01068">
    <property type="entry name" value="thioredoxin"/>
    <property type="match status" value="1"/>
</dbReference>
<dbReference type="SUPFAM" id="SSF52833">
    <property type="entry name" value="Thioredoxin-like"/>
    <property type="match status" value="1"/>
</dbReference>
<dbReference type="InterPro" id="IPR036249">
    <property type="entry name" value="Thioredoxin-like_sf"/>
</dbReference>
<dbReference type="Pfam" id="PF00085">
    <property type="entry name" value="Thioredoxin"/>
    <property type="match status" value="1"/>
</dbReference>
<gene>
    <name evidence="6" type="primary">trxA</name>
    <name evidence="6" type="ORF">OXIME_001007</name>
</gene>
<evidence type="ECO:0000259" key="5">
    <source>
        <dbReference type="PROSITE" id="PS51352"/>
    </source>
</evidence>
<dbReference type="PRINTS" id="PR00421">
    <property type="entry name" value="THIOREDOXIN"/>
</dbReference>
<evidence type="ECO:0000256" key="4">
    <source>
        <dbReference type="ARBA" id="ARBA00023284"/>
    </source>
</evidence>
<dbReference type="InterPro" id="IPR005746">
    <property type="entry name" value="Thioredoxin"/>
</dbReference>
<proteinExistence type="predicted"/>
<dbReference type="InterPro" id="IPR017937">
    <property type="entry name" value="Thioredoxin_CS"/>
</dbReference>
<dbReference type="FunFam" id="3.40.30.10:FF:000001">
    <property type="entry name" value="Thioredoxin"/>
    <property type="match status" value="1"/>
</dbReference>
<organism evidence="6 7">
    <name type="scientific">Oxyplasma meridianum</name>
    <dbReference type="NCBI Taxonomy" id="3073602"/>
    <lineage>
        <taxon>Archaea</taxon>
        <taxon>Methanobacteriati</taxon>
        <taxon>Thermoplasmatota</taxon>
        <taxon>Thermoplasmata</taxon>
        <taxon>Thermoplasmatales</taxon>
        <taxon>Thermoplasmataceae</taxon>
        <taxon>Oxyplasma</taxon>
    </lineage>
</organism>
<keyword evidence="1" id="KW-0813">Transport</keyword>
<sequence length="136" mass="15308">MADAELENIRKNIYNSILNAKKPEKVKNMEGKSVELNDSNFDQIVNKPGLTVVDFWAEWCAPCRFVSPVLDELAKEYAGKLVLGKLNVDLNPQVSARFMIRSIPTIMFFKDGKPVDTVIGALPKPMIETKIKKNLN</sequence>
<evidence type="ECO:0000256" key="1">
    <source>
        <dbReference type="ARBA" id="ARBA00022448"/>
    </source>
</evidence>
<evidence type="ECO:0000313" key="6">
    <source>
        <dbReference type="EMBL" id="WYY00437.1"/>
    </source>
</evidence>
<evidence type="ECO:0000256" key="3">
    <source>
        <dbReference type="ARBA" id="ARBA00023157"/>
    </source>
</evidence>
<dbReference type="InterPro" id="IPR013766">
    <property type="entry name" value="Thioredoxin_domain"/>
</dbReference>
<dbReference type="PANTHER" id="PTHR45663:SF11">
    <property type="entry name" value="GEO12009P1"/>
    <property type="match status" value="1"/>
</dbReference>
<evidence type="ECO:0000313" key="7">
    <source>
        <dbReference type="Proteomes" id="UP001451606"/>
    </source>
</evidence>
<name>A0AAX4NHU5_9ARCH</name>